<name>A0AAV4AA90_9GAST</name>
<keyword evidence="3" id="KW-1185">Reference proteome</keyword>
<feature type="region of interest" description="Disordered" evidence="1">
    <location>
        <begin position="97"/>
        <end position="119"/>
    </location>
</feature>
<evidence type="ECO:0000313" key="2">
    <source>
        <dbReference type="EMBL" id="GFO03369.1"/>
    </source>
</evidence>
<dbReference type="Proteomes" id="UP000735302">
    <property type="component" value="Unassembled WGS sequence"/>
</dbReference>
<evidence type="ECO:0000256" key="1">
    <source>
        <dbReference type="SAM" id="MobiDB-lite"/>
    </source>
</evidence>
<organism evidence="2 3">
    <name type="scientific">Plakobranchus ocellatus</name>
    <dbReference type="NCBI Taxonomy" id="259542"/>
    <lineage>
        <taxon>Eukaryota</taxon>
        <taxon>Metazoa</taxon>
        <taxon>Spiralia</taxon>
        <taxon>Lophotrochozoa</taxon>
        <taxon>Mollusca</taxon>
        <taxon>Gastropoda</taxon>
        <taxon>Heterobranchia</taxon>
        <taxon>Euthyneura</taxon>
        <taxon>Panpulmonata</taxon>
        <taxon>Sacoglossa</taxon>
        <taxon>Placobranchoidea</taxon>
        <taxon>Plakobranchidae</taxon>
        <taxon>Plakobranchus</taxon>
    </lineage>
</organism>
<protein>
    <submittedName>
        <fullName evidence="2">Uncharacterized protein</fullName>
    </submittedName>
</protein>
<dbReference type="AlphaFoldDB" id="A0AAV4AA90"/>
<sequence length="119" mass="13354">MTRVGGTRDYKETSVPRHNCVSRYKRATACQQLAEHNAIVPVITAGRPGLFSDAQNFQASKSRGEEGKYLLRQCLVRSPPNSVGKFRNELEQRWRNGRMPTLQAGTPLSDLQLLSNSHD</sequence>
<reference evidence="2 3" key="1">
    <citation type="journal article" date="2021" name="Elife">
        <title>Chloroplast acquisition without the gene transfer in kleptoplastic sea slugs, Plakobranchus ocellatus.</title>
        <authorList>
            <person name="Maeda T."/>
            <person name="Takahashi S."/>
            <person name="Yoshida T."/>
            <person name="Shimamura S."/>
            <person name="Takaki Y."/>
            <person name="Nagai Y."/>
            <person name="Toyoda A."/>
            <person name="Suzuki Y."/>
            <person name="Arimoto A."/>
            <person name="Ishii H."/>
            <person name="Satoh N."/>
            <person name="Nishiyama T."/>
            <person name="Hasebe M."/>
            <person name="Maruyama T."/>
            <person name="Minagawa J."/>
            <person name="Obokata J."/>
            <person name="Shigenobu S."/>
        </authorList>
    </citation>
    <scope>NUCLEOTIDE SEQUENCE [LARGE SCALE GENOMIC DNA]</scope>
</reference>
<comment type="caution">
    <text evidence="2">The sequence shown here is derived from an EMBL/GenBank/DDBJ whole genome shotgun (WGS) entry which is preliminary data.</text>
</comment>
<proteinExistence type="predicted"/>
<dbReference type="EMBL" id="BLXT01003724">
    <property type="protein sequence ID" value="GFO03369.1"/>
    <property type="molecule type" value="Genomic_DNA"/>
</dbReference>
<accession>A0AAV4AA90</accession>
<gene>
    <name evidence="2" type="ORF">PoB_002987400</name>
</gene>
<evidence type="ECO:0000313" key="3">
    <source>
        <dbReference type="Proteomes" id="UP000735302"/>
    </source>
</evidence>